<evidence type="ECO:0000256" key="2">
    <source>
        <dbReference type="SAM" id="MobiDB-lite"/>
    </source>
</evidence>
<reference evidence="6" key="1">
    <citation type="journal article" date="2019" name="Int. J. Syst. Evol. Microbiol.">
        <title>The Global Catalogue of Microorganisms (GCM) 10K type strain sequencing project: providing services to taxonomists for standard genome sequencing and annotation.</title>
        <authorList>
            <consortium name="The Broad Institute Genomics Platform"/>
            <consortium name="The Broad Institute Genome Sequencing Center for Infectious Disease"/>
            <person name="Wu L."/>
            <person name="Ma J."/>
        </authorList>
    </citation>
    <scope>NUCLEOTIDE SEQUENCE [LARGE SCALE GENOMIC DNA]</scope>
    <source>
        <strain evidence="6">KACC 11299</strain>
    </source>
</reference>
<feature type="chain" id="PRO_5047500899" evidence="3">
    <location>
        <begin position="21"/>
        <end position="454"/>
    </location>
</feature>
<comment type="caution">
    <text evidence="5">The sequence shown here is derived from an EMBL/GenBank/DDBJ whole genome shotgun (WGS) entry which is preliminary data.</text>
</comment>
<dbReference type="InterPro" id="IPR007391">
    <property type="entry name" value="Vancomycin_resist_VanW"/>
</dbReference>
<evidence type="ECO:0000256" key="1">
    <source>
        <dbReference type="ARBA" id="ARBA00022729"/>
    </source>
</evidence>
<proteinExistence type="predicted"/>
<accession>A0ABW0TY37</accession>
<dbReference type="InterPro" id="IPR011098">
    <property type="entry name" value="G5_dom"/>
</dbReference>
<dbReference type="Pfam" id="PF04294">
    <property type="entry name" value="VanW"/>
    <property type="match status" value="1"/>
</dbReference>
<dbReference type="InterPro" id="IPR052913">
    <property type="entry name" value="Glycopeptide_resist_protein"/>
</dbReference>
<feature type="compositionally biased region" description="Basic and acidic residues" evidence="2">
    <location>
        <begin position="410"/>
        <end position="421"/>
    </location>
</feature>
<evidence type="ECO:0000313" key="5">
    <source>
        <dbReference type="EMBL" id="MFC5603951.1"/>
    </source>
</evidence>
<keyword evidence="6" id="KW-1185">Reference proteome</keyword>
<keyword evidence="1 3" id="KW-0732">Signal</keyword>
<feature type="region of interest" description="Disordered" evidence="2">
    <location>
        <begin position="374"/>
        <end position="428"/>
    </location>
</feature>
<evidence type="ECO:0000259" key="4">
    <source>
        <dbReference type="Pfam" id="PF07501"/>
    </source>
</evidence>
<organism evidence="5 6">
    <name type="scientific">Sporosarcina koreensis</name>
    <dbReference type="NCBI Taxonomy" id="334735"/>
    <lineage>
        <taxon>Bacteria</taxon>
        <taxon>Bacillati</taxon>
        <taxon>Bacillota</taxon>
        <taxon>Bacilli</taxon>
        <taxon>Bacillales</taxon>
        <taxon>Caryophanaceae</taxon>
        <taxon>Sporosarcina</taxon>
    </lineage>
</organism>
<gene>
    <name evidence="5" type="ORF">ACFPTP_12045</name>
</gene>
<dbReference type="EMBL" id="JBHSNP010000026">
    <property type="protein sequence ID" value="MFC5603951.1"/>
    <property type="molecule type" value="Genomic_DNA"/>
</dbReference>
<evidence type="ECO:0000313" key="6">
    <source>
        <dbReference type="Proteomes" id="UP001596071"/>
    </source>
</evidence>
<sequence>MRKSYIILIVFAFLLSSAFAKNTFAGEGLFNNKRFSDHTYIGPFNISNSKTKQAKSKLASDFSELQSMLEVNLIYQDIQFSLPPESIKFDIDMTLANANSGEDNPIFTTVSRGGLKTVLNQELPRIQFPKEAIDSIADGIEKELQTGIMPKNVHITDYIGKNVIPDEAVASSEYSIDGISSALTKAIHTLDNSVVQPFESFSMMELLTSPEIGPLSDEEMTLLSSILYSAVLQTNFQIDERNISTVVSPNFQPGFEAAMNQSLGLDFQFTNPNKTEFTIRAAWSAGAIHLSIEGLPFYYIYEPSMTNIESFKPRTIRQYSSFVHDGQVVVSQEGEEGMEAIVKRKMSVDGQIVETEDISEDFYAPIHRIEIYPLSSGNSSEPHITDSDESDLSQNGETATESGNGSSVRGEMDSGYSHDTHNSNNFENVDKKTNVEWNEGKIIYDKSGLPISGK</sequence>
<feature type="compositionally biased region" description="Polar residues" evidence="2">
    <location>
        <begin position="392"/>
        <end position="407"/>
    </location>
</feature>
<evidence type="ECO:0000256" key="3">
    <source>
        <dbReference type="SAM" id="SignalP"/>
    </source>
</evidence>
<feature type="domain" description="G5" evidence="4">
    <location>
        <begin position="307"/>
        <end position="366"/>
    </location>
</feature>
<dbReference type="RefSeq" id="WP_381445199.1">
    <property type="nucleotide sequence ID" value="NZ_JBHSNP010000026.1"/>
</dbReference>
<dbReference type="Proteomes" id="UP001596071">
    <property type="component" value="Unassembled WGS sequence"/>
</dbReference>
<dbReference type="Pfam" id="PF07501">
    <property type="entry name" value="G5"/>
    <property type="match status" value="1"/>
</dbReference>
<dbReference type="PANTHER" id="PTHR35788:SF1">
    <property type="entry name" value="EXPORTED PROTEIN"/>
    <property type="match status" value="1"/>
</dbReference>
<feature type="signal peptide" evidence="3">
    <location>
        <begin position="1"/>
        <end position="20"/>
    </location>
</feature>
<dbReference type="PANTHER" id="PTHR35788">
    <property type="entry name" value="EXPORTED PROTEIN-RELATED"/>
    <property type="match status" value="1"/>
</dbReference>
<protein>
    <submittedName>
        <fullName evidence="5">VanW family protein</fullName>
    </submittedName>
</protein>
<name>A0ABW0TY37_9BACL</name>